<dbReference type="InterPro" id="IPR011990">
    <property type="entry name" value="TPR-like_helical_dom_sf"/>
</dbReference>
<dbReference type="PANTHER" id="PTHR44227:SF3">
    <property type="entry name" value="PROTEIN O-MANNOSYL-TRANSFERASE TMTC4"/>
    <property type="match status" value="1"/>
</dbReference>
<dbReference type="Pfam" id="PF14559">
    <property type="entry name" value="TPR_19"/>
    <property type="match status" value="1"/>
</dbReference>
<feature type="repeat" description="TPR" evidence="3">
    <location>
        <begin position="617"/>
        <end position="650"/>
    </location>
</feature>
<dbReference type="PANTHER" id="PTHR44227">
    <property type="match status" value="1"/>
</dbReference>
<dbReference type="PROSITE" id="PS50005">
    <property type="entry name" value="TPR"/>
    <property type="match status" value="3"/>
</dbReference>
<dbReference type="InterPro" id="IPR052346">
    <property type="entry name" value="O-mannosyl-transferase_TMTC"/>
</dbReference>
<dbReference type="Proteomes" id="UP000250918">
    <property type="component" value="Unassembled WGS sequence"/>
</dbReference>
<evidence type="ECO:0008006" key="7">
    <source>
        <dbReference type="Google" id="ProtNLM"/>
    </source>
</evidence>
<feature type="transmembrane region" description="Helical" evidence="4">
    <location>
        <begin position="339"/>
        <end position="357"/>
    </location>
</feature>
<feature type="repeat" description="TPR" evidence="3">
    <location>
        <begin position="583"/>
        <end position="616"/>
    </location>
</feature>
<keyword evidence="2 3" id="KW-0802">TPR repeat</keyword>
<keyword evidence="4" id="KW-0472">Membrane</keyword>
<feature type="transmembrane region" description="Helical" evidence="4">
    <location>
        <begin position="266"/>
        <end position="287"/>
    </location>
</feature>
<name>A0A855X206_9BACT</name>
<dbReference type="Gene3D" id="1.25.40.10">
    <property type="entry name" value="Tetratricopeptide repeat domain"/>
    <property type="match status" value="1"/>
</dbReference>
<feature type="transmembrane region" description="Helical" evidence="4">
    <location>
        <begin position="466"/>
        <end position="482"/>
    </location>
</feature>
<accession>A0A855X206</accession>
<feature type="transmembrane region" description="Helical" evidence="4">
    <location>
        <begin position="36"/>
        <end position="55"/>
    </location>
</feature>
<gene>
    <name evidence="5" type="ORF">C3F09_07705</name>
</gene>
<dbReference type="EMBL" id="PQAP01000110">
    <property type="protein sequence ID" value="PWB71565.1"/>
    <property type="molecule type" value="Genomic_DNA"/>
</dbReference>
<dbReference type="Pfam" id="PF13432">
    <property type="entry name" value="TPR_16"/>
    <property type="match status" value="1"/>
</dbReference>
<evidence type="ECO:0000313" key="5">
    <source>
        <dbReference type="EMBL" id="PWB71565.1"/>
    </source>
</evidence>
<sequence>MSVPAWIDLNGLPCTIFMVVAAILLFVKMRDRTARVAWSILLAVSMIHGITISLLPDNWPGRGIVHYYIGAKYNFPYRAFYTLTSAATDRPQIVMHDLDHPPKIIRDSPSEQRAYFIDLLRSEHIDFDPTVSLPELRKLAEESGAVHREAEGILKANLPPDQIESFRRDVKAALIDKNPARDIEGIGNDIALDFGYNGSPFYSLVRHLDPTLYLPFGTGTAAVNLVWQLMALAASIWLMGIALGLGTTDRIAVGALFFASWDYVAWNLPGLSFAGFWLPIAVALWAVSRNRPVIGGAAVAWAGLIKLFPYALLLLPGVEMIRSLWRRLRRATARPEWKWSVTFVAATVAATLVLGGISELAGRSWVDFMGKILAQFSSEDYVGGNVSIGQVLIALGIFKSPITIVLRLIGLAAFVWFLWNTDSTESRPRLFLIVLAAMPWFVSFWFNYYTMAPLVLLPLIAKSNRLGAAMCAAGLALVFLLPEFASPIVLDNRFLWIIKVVPYLAIPGWLVFVEFRPLFARKAVQRWAIVLAAFAIVLVGGEAARQSMIRRYDAEGGRYLDQGQMQAALGSYNSLLGIAPRNAMAQMSKGICLAGMRQYDEAEASFRRATELAPDQSSTFLNLAHLLLMRGKLADARAAIEKAMALSPYDDAIWVEQARITAALGDRARAKEMVSRALELNPQNREAQALLRAAP</sequence>
<evidence type="ECO:0000256" key="2">
    <source>
        <dbReference type="ARBA" id="ARBA00022803"/>
    </source>
</evidence>
<feature type="transmembrane region" description="Helical" evidence="4">
    <location>
        <begin position="391"/>
        <end position="418"/>
    </location>
</feature>
<feature type="transmembrane region" description="Helical" evidence="4">
    <location>
        <begin position="293"/>
        <end position="318"/>
    </location>
</feature>
<keyword evidence="4" id="KW-1133">Transmembrane helix</keyword>
<feature type="transmembrane region" description="Helical" evidence="4">
    <location>
        <begin position="225"/>
        <end position="245"/>
    </location>
</feature>
<feature type="transmembrane region" description="Helical" evidence="4">
    <location>
        <begin position="430"/>
        <end position="446"/>
    </location>
</feature>
<evidence type="ECO:0000256" key="4">
    <source>
        <dbReference type="SAM" id="Phobius"/>
    </source>
</evidence>
<dbReference type="AlphaFoldDB" id="A0A855X206"/>
<dbReference type="SMART" id="SM00028">
    <property type="entry name" value="TPR"/>
    <property type="match status" value="3"/>
</dbReference>
<comment type="caution">
    <text evidence="5">The sequence shown here is derived from an EMBL/GenBank/DDBJ whole genome shotgun (WGS) entry which is preliminary data.</text>
</comment>
<dbReference type="SUPFAM" id="SSF48452">
    <property type="entry name" value="TPR-like"/>
    <property type="match status" value="1"/>
</dbReference>
<evidence type="ECO:0000256" key="1">
    <source>
        <dbReference type="ARBA" id="ARBA00022737"/>
    </source>
</evidence>
<evidence type="ECO:0000313" key="6">
    <source>
        <dbReference type="Proteomes" id="UP000250918"/>
    </source>
</evidence>
<feature type="transmembrane region" description="Helical" evidence="4">
    <location>
        <begin position="524"/>
        <end position="541"/>
    </location>
</feature>
<protein>
    <recommendedName>
        <fullName evidence="7">Tetratricopeptide repeat protein</fullName>
    </recommendedName>
</protein>
<evidence type="ECO:0000256" key="3">
    <source>
        <dbReference type="PROSITE-ProRule" id="PRU00339"/>
    </source>
</evidence>
<proteinExistence type="predicted"/>
<reference evidence="5 6" key="1">
    <citation type="journal article" date="2018" name="ISME J.">
        <title>A methanotrophic archaeon couples anaerobic oxidation of methane to Fe(III) reduction.</title>
        <authorList>
            <person name="Cai C."/>
            <person name="Leu A.O."/>
            <person name="Xie G.J."/>
            <person name="Guo J."/>
            <person name="Feng Y."/>
            <person name="Zhao J.X."/>
            <person name="Tyson G.W."/>
            <person name="Yuan Z."/>
            <person name="Hu S."/>
        </authorList>
    </citation>
    <scope>NUCLEOTIDE SEQUENCE [LARGE SCALE GENOMIC DNA]</scope>
    <source>
        <strain evidence="5">FeB_12</strain>
    </source>
</reference>
<keyword evidence="4" id="KW-0812">Transmembrane</keyword>
<feature type="transmembrane region" description="Helical" evidence="4">
    <location>
        <begin position="494"/>
        <end position="512"/>
    </location>
</feature>
<feature type="transmembrane region" description="Helical" evidence="4">
    <location>
        <begin position="6"/>
        <end position="27"/>
    </location>
</feature>
<keyword evidence="1" id="KW-0677">Repeat</keyword>
<feature type="repeat" description="TPR" evidence="3">
    <location>
        <begin position="651"/>
        <end position="684"/>
    </location>
</feature>
<organism evidence="5 6">
    <name type="scientific">candidate division GN15 bacterium</name>
    <dbReference type="NCBI Taxonomy" id="2072418"/>
    <lineage>
        <taxon>Bacteria</taxon>
        <taxon>candidate division GN15</taxon>
    </lineage>
</organism>
<dbReference type="InterPro" id="IPR019734">
    <property type="entry name" value="TPR_rpt"/>
</dbReference>